<keyword evidence="8" id="KW-0539">Nucleus</keyword>
<evidence type="ECO:0000256" key="4">
    <source>
        <dbReference type="ARBA" id="ARBA00022816"/>
    </source>
</evidence>
<dbReference type="GO" id="GO:0015031">
    <property type="term" value="P:protein transport"/>
    <property type="evidence" value="ECO:0007669"/>
    <property type="project" value="UniProtKB-KW"/>
</dbReference>
<keyword evidence="4" id="KW-0509">mRNA transport</keyword>
<feature type="compositionally biased region" description="Acidic residues" evidence="11">
    <location>
        <begin position="179"/>
        <end position="192"/>
    </location>
</feature>
<dbReference type="InterPro" id="IPR038506">
    <property type="entry name" value="GLE1-like_sf"/>
</dbReference>
<comment type="subcellular location">
    <subcellularLocation>
        <location evidence="1">Nucleus</location>
        <location evidence="1">Nuclear pore complex</location>
    </subcellularLocation>
</comment>
<sequence length="728" mass="81842">MERSEPGAILLALHSRDHSSLSPSITDKILALIVEVETSYRSYEEAARQACLYVLTGKIDSGSTSIDEQTPLPLRWVATLAKPISLPNQGEDHSHLIGYIQLEHEAVKKFHFSVQALNANRAAVDLDKIRLLAKFLSSASDSDQYSQAPVEPLDRKWANNTNETTRRPTNAYSTHNLTDDEEESSSSSESEEAQVLTFSHAGRDTSLTLSRALTRSSPNLNSEHGVDAFLNAARLRSRADPIEEYRNAERAATKALTQSHLALQAKRNAEEMTAVLAMVERLDIQRKGREEEGMKRTREINKGIWEVIEGAIRRDEEKKRLEDEKKRQEEHKKRQEEERKKAELKAEEDRKKGEEDRKKKGKEDEDRKRKEKEAKEKEEKDKAEEQARTASQQNEPREKDSKDAQTAQTAQASQTSVKSPSAMQEWENAWTERAAIKKLTRAVEENAELKSVAGRSRRKLRTRVGQVTNSQSELDKLADAIHDIISPSSPHPAPVYTALLSALSKYLLLQAETEVTAKLPTAYPLARLVWLVIARGHRKLWEIFWARFVGRTGGWGVAVHITRKPGMSDTEWRKVVGRELEGKNDPDDKPPTLETTSQYTDRMVGQLALYGALLQTSPLPARIQLESVPPPFRLPKLWTWLARVLNSPDLLSSPSAPQCLSAVLEVAGDWLCETYGGQFTKLMKAVGEVVAKGVRGEGETGARVRLGLMVERWEKEGKLGLEGRNAER</sequence>
<dbReference type="InterPro" id="IPR012476">
    <property type="entry name" value="GLE1"/>
</dbReference>
<comment type="similarity">
    <text evidence="2">Belongs to the GLE1 family.</text>
</comment>
<dbReference type="GO" id="GO:0005737">
    <property type="term" value="C:cytoplasm"/>
    <property type="evidence" value="ECO:0007669"/>
    <property type="project" value="TreeGrafter"/>
</dbReference>
<dbReference type="EMBL" id="CAOJ01011360">
    <property type="protein sequence ID" value="CCO33342.1"/>
    <property type="molecule type" value="Genomic_DNA"/>
</dbReference>
<evidence type="ECO:0000256" key="2">
    <source>
        <dbReference type="ARBA" id="ARBA00011056"/>
    </source>
</evidence>
<feature type="region of interest" description="Disordered" evidence="11">
    <location>
        <begin position="144"/>
        <end position="199"/>
    </location>
</feature>
<accession>M5CBX5</accession>
<evidence type="ECO:0000313" key="12">
    <source>
        <dbReference type="EMBL" id="CCO33342.1"/>
    </source>
</evidence>
<dbReference type="GO" id="GO:0016973">
    <property type="term" value="P:poly(A)+ mRNA export from nucleus"/>
    <property type="evidence" value="ECO:0007669"/>
    <property type="project" value="InterPro"/>
</dbReference>
<dbReference type="PANTHER" id="PTHR12960:SF0">
    <property type="entry name" value="MRNA EXPORT FACTOR GLE1"/>
    <property type="match status" value="1"/>
</dbReference>
<gene>
    <name evidence="12" type="primary">gle1</name>
    <name evidence="12" type="ORF">BN14_07417</name>
</gene>
<evidence type="ECO:0000256" key="3">
    <source>
        <dbReference type="ARBA" id="ARBA00022448"/>
    </source>
</evidence>
<dbReference type="Pfam" id="PF07817">
    <property type="entry name" value="GLE1"/>
    <property type="match status" value="1"/>
</dbReference>
<comment type="caution">
    <text evidence="12">The sequence shown here is derived from an EMBL/GenBank/DDBJ whole genome shotgun (WGS) entry which is preliminary data.</text>
</comment>
<dbReference type="GO" id="GO:0005543">
    <property type="term" value="F:phospholipid binding"/>
    <property type="evidence" value="ECO:0007669"/>
    <property type="project" value="TreeGrafter"/>
</dbReference>
<dbReference type="Gene3D" id="1.25.40.510">
    <property type="entry name" value="GLE1-like"/>
    <property type="match status" value="1"/>
</dbReference>
<dbReference type="GO" id="GO:0044614">
    <property type="term" value="C:nuclear pore cytoplasmic filaments"/>
    <property type="evidence" value="ECO:0007669"/>
    <property type="project" value="TreeGrafter"/>
</dbReference>
<dbReference type="HOGENOM" id="CLU_020872_0_0_1"/>
<evidence type="ECO:0000256" key="6">
    <source>
        <dbReference type="ARBA" id="ARBA00023010"/>
    </source>
</evidence>
<dbReference type="PANTHER" id="PTHR12960">
    <property type="entry name" value="GLE-1-RELATED"/>
    <property type="match status" value="1"/>
</dbReference>
<evidence type="ECO:0000256" key="5">
    <source>
        <dbReference type="ARBA" id="ARBA00022927"/>
    </source>
</evidence>
<feature type="compositionally biased region" description="Basic and acidic residues" evidence="11">
    <location>
        <begin position="319"/>
        <end position="387"/>
    </location>
</feature>
<reference evidence="12 13" key="1">
    <citation type="journal article" date="2013" name="J. Biotechnol.">
        <title>Establishment and interpretation of the genome sequence of the phytopathogenic fungus Rhizoctonia solani AG1-IB isolate 7/3/14.</title>
        <authorList>
            <person name="Wibberg D.W."/>
            <person name="Jelonek L.J."/>
            <person name="Rupp O.R."/>
            <person name="Hennig M.H."/>
            <person name="Eikmeyer F.E."/>
            <person name="Goesmann A.G."/>
            <person name="Hartmann A.H."/>
            <person name="Borriss R.B."/>
            <person name="Grosch R.G."/>
            <person name="Puehler A.P."/>
            <person name="Schlueter A.S."/>
        </authorList>
    </citation>
    <scope>NUCLEOTIDE SEQUENCE [LARGE SCALE GENOMIC DNA]</scope>
    <source>
        <strain evidence="13">AG1-IB / isolate 7/3/14</strain>
    </source>
</reference>
<feature type="compositionally biased region" description="Low complexity" evidence="11">
    <location>
        <begin position="159"/>
        <end position="170"/>
    </location>
</feature>
<evidence type="ECO:0000313" key="13">
    <source>
        <dbReference type="Proteomes" id="UP000012065"/>
    </source>
</evidence>
<evidence type="ECO:0000256" key="1">
    <source>
        <dbReference type="ARBA" id="ARBA00004567"/>
    </source>
</evidence>
<dbReference type="Proteomes" id="UP000012065">
    <property type="component" value="Unassembled WGS sequence"/>
</dbReference>
<name>M5CBX5_THACB</name>
<dbReference type="GO" id="GO:0031369">
    <property type="term" value="F:translation initiation factor binding"/>
    <property type="evidence" value="ECO:0007669"/>
    <property type="project" value="TreeGrafter"/>
</dbReference>
<evidence type="ECO:0000256" key="7">
    <source>
        <dbReference type="ARBA" id="ARBA00023132"/>
    </source>
</evidence>
<evidence type="ECO:0000256" key="8">
    <source>
        <dbReference type="ARBA" id="ARBA00023242"/>
    </source>
</evidence>
<evidence type="ECO:0000256" key="9">
    <source>
        <dbReference type="ARBA" id="ARBA00026227"/>
    </source>
</evidence>
<organism evidence="12 13">
    <name type="scientific">Thanatephorus cucumeris (strain AG1-IB / isolate 7/3/14)</name>
    <name type="common">Lettuce bottom rot fungus</name>
    <name type="synonym">Rhizoctonia solani</name>
    <dbReference type="NCBI Taxonomy" id="1108050"/>
    <lineage>
        <taxon>Eukaryota</taxon>
        <taxon>Fungi</taxon>
        <taxon>Dikarya</taxon>
        <taxon>Basidiomycota</taxon>
        <taxon>Agaricomycotina</taxon>
        <taxon>Agaricomycetes</taxon>
        <taxon>Cantharellales</taxon>
        <taxon>Ceratobasidiaceae</taxon>
        <taxon>Rhizoctonia</taxon>
        <taxon>Rhizoctonia solani AG-1</taxon>
    </lineage>
</organism>
<dbReference type="GO" id="GO:0000822">
    <property type="term" value="F:inositol hexakisphosphate binding"/>
    <property type="evidence" value="ECO:0007669"/>
    <property type="project" value="TreeGrafter"/>
</dbReference>
<evidence type="ECO:0000256" key="11">
    <source>
        <dbReference type="SAM" id="MobiDB-lite"/>
    </source>
</evidence>
<proteinExistence type="inferred from homology"/>
<dbReference type="AlphaFoldDB" id="M5CBX5"/>
<evidence type="ECO:0000256" key="10">
    <source>
        <dbReference type="ARBA" id="ARBA00029983"/>
    </source>
</evidence>
<keyword evidence="3" id="KW-0813">Transport</keyword>
<keyword evidence="7" id="KW-0906">Nuclear pore complex</keyword>
<protein>
    <recommendedName>
        <fullName evidence="9">mRNA export factor GLE1</fullName>
    </recommendedName>
    <alternativeName>
        <fullName evidence="10">Nucleoporin GLE1</fullName>
    </alternativeName>
</protein>
<keyword evidence="6" id="KW-0811">Translocation</keyword>
<feature type="compositionally biased region" description="Low complexity" evidence="11">
    <location>
        <begin position="404"/>
        <end position="416"/>
    </location>
</feature>
<keyword evidence="5" id="KW-0653">Protein transport</keyword>
<feature type="region of interest" description="Disordered" evidence="11">
    <location>
        <begin position="319"/>
        <end position="424"/>
    </location>
</feature>